<dbReference type="OrthoDB" id="3903561at2759"/>
<keyword evidence="2" id="KW-1133">Transmembrane helix</keyword>
<sequence length="491" mass="55397">MGPAAWSLTFDSIKQRVPLAVRSSTRSTSRFVQTKVWPVVKKFPFTKRQLFGLLLLVVCGILPFIILGKATQDGGYGAGGPLFYDVFSPKIIDCGDGFGQPQNSTISGIEALFVLDNTFGRFPFSQAKTIDVAWDILVGRGAQLFAWWVSYIVFSDALLRLIERHPATYETFMRIALEGPCLASAWILLKELFRKRSKRTWALFFYMLLSSLYVLAIPTFLSAMTAGYDASTIAWVNPDNDDNIVPASYFSSEIVVFGTRNSTFETPTCAAGQQISNIGSYSNTREAYCIFDYPGNTQTYEVTYPDRQTLNCACRPGSNATLKVTIGNQSYDVADLNYTQGWCWEDQGYDYAGLMDSARCLPDTSHPTYQWGFSTMLSGVFIIINFIWCLTMYIVWQDAQLCGKLVKSGFRMTQLRAAFVLTEAAKQKTGFEERELITAEKTELEKELFGSKKFVAAEVDRYLFRDDRKGGWEEGDEGVRKRRTRSEEREV</sequence>
<evidence type="ECO:0000256" key="2">
    <source>
        <dbReference type="SAM" id="Phobius"/>
    </source>
</evidence>
<evidence type="ECO:0000313" key="4">
    <source>
        <dbReference type="Proteomes" id="UP000800094"/>
    </source>
</evidence>
<accession>A0A6A6IU50</accession>
<dbReference type="EMBL" id="ML987191">
    <property type="protein sequence ID" value="KAF2253909.1"/>
    <property type="molecule type" value="Genomic_DNA"/>
</dbReference>
<dbReference type="RefSeq" id="XP_033688913.1">
    <property type="nucleotide sequence ID" value="XM_033823237.1"/>
</dbReference>
<dbReference type="GeneID" id="54576567"/>
<evidence type="ECO:0000256" key="1">
    <source>
        <dbReference type="SAM" id="MobiDB-lite"/>
    </source>
</evidence>
<dbReference type="AlphaFoldDB" id="A0A6A6IU50"/>
<evidence type="ECO:0000313" key="3">
    <source>
        <dbReference type="EMBL" id="KAF2253909.1"/>
    </source>
</evidence>
<feature type="transmembrane region" description="Helical" evidence="2">
    <location>
        <begin position="371"/>
        <end position="396"/>
    </location>
</feature>
<feature type="transmembrane region" description="Helical" evidence="2">
    <location>
        <begin position="50"/>
        <end position="67"/>
    </location>
</feature>
<keyword evidence="2" id="KW-0812">Transmembrane</keyword>
<protein>
    <submittedName>
        <fullName evidence="3">Uncharacterized protein</fullName>
    </submittedName>
</protein>
<keyword evidence="2" id="KW-0472">Membrane</keyword>
<reference evidence="3" key="1">
    <citation type="journal article" date="2020" name="Stud. Mycol.">
        <title>101 Dothideomycetes genomes: a test case for predicting lifestyles and emergence of pathogens.</title>
        <authorList>
            <person name="Haridas S."/>
            <person name="Albert R."/>
            <person name="Binder M."/>
            <person name="Bloem J."/>
            <person name="Labutti K."/>
            <person name="Salamov A."/>
            <person name="Andreopoulos B."/>
            <person name="Baker S."/>
            <person name="Barry K."/>
            <person name="Bills G."/>
            <person name="Bluhm B."/>
            <person name="Cannon C."/>
            <person name="Castanera R."/>
            <person name="Culley D."/>
            <person name="Daum C."/>
            <person name="Ezra D."/>
            <person name="Gonzalez J."/>
            <person name="Henrissat B."/>
            <person name="Kuo A."/>
            <person name="Liang C."/>
            <person name="Lipzen A."/>
            <person name="Lutzoni F."/>
            <person name="Magnuson J."/>
            <person name="Mondo S."/>
            <person name="Nolan M."/>
            <person name="Ohm R."/>
            <person name="Pangilinan J."/>
            <person name="Park H.-J."/>
            <person name="Ramirez L."/>
            <person name="Alfaro M."/>
            <person name="Sun H."/>
            <person name="Tritt A."/>
            <person name="Yoshinaga Y."/>
            <person name="Zwiers L.-H."/>
            <person name="Turgeon B."/>
            <person name="Goodwin S."/>
            <person name="Spatafora J."/>
            <person name="Crous P."/>
            <person name="Grigoriev I."/>
        </authorList>
    </citation>
    <scope>NUCLEOTIDE SEQUENCE</scope>
    <source>
        <strain evidence="3">CBS 122368</strain>
    </source>
</reference>
<feature type="transmembrane region" description="Helical" evidence="2">
    <location>
        <begin position="201"/>
        <end position="221"/>
    </location>
</feature>
<gene>
    <name evidence="3" type="ORF">BU26DRAFT_418173</name>
</gene>
<keyword evidence="4" id="KW-1185">Reference proteome</keyword>
<name>A0A6A6IU50_9PLEO</name>
<feature type="region of interest" description="Disordered" evidence="1">
    <location>
        <begin position="468"/>
        <end position="491"/>
    </location>
</feature>
<proteinExistence type="predicted"/>
<dbReference type="Proteomes" id="UP000800094">
    <property type="component" value="Unassembled WGS sequence"/>
</dbReference>
<organism evidence="3 4">
    <name type="scientific">Trematosphaeria pertusa</name>
    <dbReference type="NCBI Taxonomy" id="390896"/>
    <lineage>
        <taxon>Eukaryota</taxon>
        <taxon>Fungi</taxon>
        <taxon>Dikarya</taxon>
        <taxon>Ascomycota</taxon>
        <taxon>Pezizomycotina</taxon>
        <taxon>Dothideomycetes</taxon>
        <taxon>Pleosporomycetidae</taxon>
        <taxon>Pleosporales</taxon>
        <taxon>Massarineae</taxon>
        <taxon>Trematosphaeriaceae</taxon>
        <taxon>Trematosphaeria</taxon>
    </lineage>
</organism>